<accession>A0AAP0N0N8</accession>
<dbReference type="Proteomes" id="UP001428341">
    <property type="component" value="Unassembled WGS sequence"/>
</dbReference>
<proteinExistence type="predicted"/>
<protein>
    <submittedName>
        <fullName evidence="1">Uncharacterized protein</fullName>
    </submittedName>
</protein>
<keyword evidence="2" id="KW-1185">Reference proteome</keyword>
<evidence type="ECO:0000313" key="1">
    <source>
        <dbReference type="EMBL" id="KAK9228922.1"/>
    </source>
</evidence>
<comment type="caution">
    <text evidence="1">The sequence shown here is derived from an EMBL/GenBank/DDBJ whole genome shotgun (WGS) entry which is preliminary data.</text>
</comment>
<sequence>MCVKLKASTIVYLYKWETKILHRGRQITARRLRSRQVSMDGDRTLSSVALDYGVNVQQEMVQDMNKMETMSLMAAYGSEYAWIESIHCEAEVPDLRKVLGFLIRL</sequence>
<organism evidence="1 2">
    <name type="scientific">Citrus x changshan-huyou</name>
    <dbReference type="NCBI Taxonomy" id="2935761"/>
    <lineage>
        <taxon>Eukaryota</taxon>
        <taxon>Viridiplantae</taxon>
        <taxon>Streptophyta</taxon>
        <taxon>Embryophyta</taxon>
        <taxon>Tracheophyta</taxon>
        <taxon>Spermatophyta</taxon>
        <taxon>Magnoliopsida</taxon>
        <taxon>eudicotyledons</taxon>
        <taxon>Gunneridae</taxon>
        <taxon>Pentapetalae</taxon>
        <taxon>rosids</taxon>
        <taxon>malvids</taxon>
        <taxon>Sapindales</taxon>
        <taxon>Rutaceae</taxon>
        <taxon>Aurantioideae</taxon>
        <taxon>Citrus</taxon>
    </lineage>
</organism>
<reference evidence="1 2" key="1">
    <citation type="submission" date="2024-05" db="EMBL/GenBank/DDBJ databases">
        <title>Haplotype-resolved chromosome-level genome assembly of Huyou (Citrus changshanensis).</title>
        <authorList>
            <person name="Miao C."/>
            <person name="Chen W."/>
            <person name="Wu Y."/>
            <person name="Wang L."/>
            <person name="Zhao S."/>
            <person name="Grierson D."/>
            <person name="Xu C."/>
            <person name="Chen K."/>
        </authorList>
    </citation>
    <scope>NUCLEOTIDE SEQUENCE [LARGE SCALE GENOMIC DNA]</scope>
    <source>
        <strain evidence="1">01-14</strain>
        <tissue evidence="1">Leaf</tissue>
    </source>
</reference>
<dbReference type="AlphaFoldDB" id="A0AAP0N0N8"/>
<dbReference type="EMBL" id="JBCGBO010000001">
    <property type="protein sequence ID" value="KAK9228922.1"/>
    <property type="molecule type" value="Genomic_DNA"/>
</dbReference>
<name>A0AAP0N0N8_9ROSI</name>
<evidence type="ECO:0000313" key="2">
    <source>
        <dbReference type="Proteomes" id="UP001428341"/>
    </source>
</evidence>
<gene>
    <name evidence="1" type="ORF">WN944_021879</name>
</gene>